<comment type="caution">
    <text evidence="3">The sequence shown here is derived from an EMBL/GenBank/DDBJ whole genome shotgun (WGS) entry which is preliminary data.</text>
</comment>
<name>A0A1X2G6K0_9FUNG</name>
<dbReference type="InterPro" id="IPR058706">
    <property type="entry name" value="zf-C2H2_AHC1-like"/>
</dbReference>
<dbReference type="OrthoDB" id="1741717at2759"/>
<dbReference type="EMBL" id="MCGT01000038">
    <property type="protein sequence ID" value="ORX46336.1"/>
    <property type="molecule type" value="Genomic_DNA"/>
</dbReference>
<evidence type="ECO:0000313" key="3">
    <source>
        <dbReference type="EMBL" id="ORX46336.1"/>
    </source>
</evidence>
<feature type="region of interest" description="Disordered" evidence="1">
    <location>
        <begin position="140"/>
        <end position="160"/>
    </location>
</feature>
<dbReference type="STRING" id="101127.A0A1X2G6K0"/>
<protein>
    <recommendedName>
        <fullName evidence="2">AHC1-like C2H2 zinc-finger domain-containing protein</fullName>
    </recommendedName>
</protein>
<proteinExistence type="predicted"/>
<dbReference type="Pfam" id="PF25909">
    <property type="entry name" value="zf-C2H2_AHC1"/>
    <property type="match status" value="1"/>
</dbReference>
<gene>
    <name evidence="3" type="ORF">DM01DRAFT_1153525</name>
</gene>
<evidence type="ECO:0000256" key="1">
    <source>
        <dbReference type="SAM" id="MobiDB-lite"/>
    </source>
</evidence>
<dbReference type="AlphaFoldDB" id="A0A1X2G6K0"/>
<organism evidence="3 4">
    <name type="scientific">Hesseltinella vesiculosa</name>
    <dbReference type="NCBI Taxonomy" id="101127"/>
    <lineage>
        <taxon>Eukaryota</taxon>
        <taxon>Fungi</taxon>
        <taxon>Fungi incertae sedis</taxon>
        <taxon>Mucoromycota</taxon>
        <taxon>Mucoromycotina</taxon>
        <taxon>Mucoromycetes</taxon>
        <taxon>Mucorales</taxon>
        <taxon>Cunninghamellaceae</taxon>
        <taxon>Hesseltinella</taxon>
    </lineage>
</organism>
<evidence type="ECO:0000313" key="4">
    <source>
        <dbReference type="Proteomes" id="UP000242146"/>
    </source>
</evidence>
<evidence type="ECO:0000259" key="2">
    <source>
        <dbReference type="Pfam" id="PF25909"/>
    </source>
</evidence>
<sequence length="160" mass="17995">MFDAEVFLKHRELAAIQIEIEKAESIIHDLDLSIKNESYAAFLPNLPHYTRRTASAIGYGRSVSSNNNSAKSNTTKQNQSSVLFGRRSDGVYVKLACPACHRENFSNQLGFLNHCRISHSLEFGPYENVMIQCGTPVEETEVPEDHPVRNRPLPLPILPM</sequence>
<dbReference type="Proteomes" id="UP000242146">
    <property type="component" value="Unassembled WGS sequence"/>
</dbReference>
<keyword evidence="4" id="KW-1185">Reference proteome</keyword>
<accession>A0A1X2G6K0</accession>
<feature type="domain" description="AHC1-like C2H2 zinc-finger" evidence="2">
    <location>
        <begin position="77"/>
        <end position="123"/>
    </location>
</feature>
<reference evidence="3 4" key="1">
    <citation type="submission" date="2016-07" db="EMBL/GenBank/DDBJ databases">
        <title>Pervasive Adenine N6-methylation of Active Genes in Fungi.</title>
        <authorList>
            <consortium name="DOE Joint Genome Institute"/>
            <person name="Mondo S.J."/>
            <person name="Dannebaum R.O."/>
            <person name="Kuo R.C."/>
            <person name="Labutti K."/>
            <person name="Haridas S."/>
            <person name="Kuo A."/>
            <person name="Salamov A."/>
            <person name="Ahrendt S.R."/>
            <person name="Lipzen A."/>
            <person name="Sullivan W."/>
            <person name="Andreopoulos W.B."/>
            <person name="Clum A."/>
            <person name="Lindquist E."/>
            <person name="Daum C."/>
            <person name="Ramamoorthy G.K."/>
            <person name="Gryganskyi A."/>
            <person name="Culley D."/>
            <person name="Magnuson J.K."/>
            <person name="James T.Y."/>
            <person name="O'Malley M.A."/>
            <person name="Stajich J.E."/>
            <person name="Spatafora J.W."/>
            <person name="Visel A."/>
            <person name="Grigoriev I.V."/>
        </authorList>
    </citation>
    <scope>NUCLEOTIDE SEQUENCE [LARGE SCALE GENOMIC DNA]</scope>
    <source>
        <strain evidence="3 4">NRRL 3301</strain>
    </source>
</reference>